<evidence type="ECO:0000313" key="5">
    <source>
        <dbReference type="Proteomes" id="UP000490939"/>
    </source>
</evidence>
<keyword evidence="1" id="KW-0472">Membrane</keyword>
<reference evidence="3 5" key="1">
    <citation type="submission" date="2019-07" db="EMBL/GenBank/DDBJ databases">
        <title>Venturia inaequalis Genome Resource.</title>
        <authorList>
            <person name="Lichtner F.J."/>
        </authorList>
    </citation>
    <scope>NUCLEOTIDE SEQUENCE [LARGE SCALE GENOMIC DNA]</scope>
    <source>
        <strain evidence="2 4">120213</strain>
        <strain evidence="3 5">DMI_063113</strain>
    </source>
</reference>
<evidence type="ECO:0000313" key="4">
    <source>
        <dbReference type="Proteomes" id="UP000447873"/>
    </source>
</evidence>
<keyword evidence="1" id="KW-0812">Transmembrane</keyword>
<keyword evidence="5" id="KW-1185">Reference proteome</keyword>
<dbReference type="EMBL" id="WNWS01000098">
    <property type="protein sequence ID" value="KAE9980790.1"/>
    <property type="molecule type" value="Genomic_DNA"/>
</dbReference>
<evidence type="ECO:0000313" key="2">
    <source>
        <dbReference type="EMBL" id="KAE9980790.1"/>
    </source>
</evidence>
<dbReference type="Proteomes" id="UP000490939">
    <property type="component" value="Unassembled WGS sequence"/>
</dbReference>
<feature type="transmembrane region" description="Helical" evidence="1">
    <location>
        <begin position="45"/>
        <end position="62"/>
    </location>
</feature>
<proteinExistence type="predicted"/>
<feature type="transmembrane region" description="Helical" evidence="1">
    <location>
        <begin position="83"/>
        <end position="101"/>
    </location>
</feature>
<name>A0A8H3VLZ1_VENIN</name>
<dbReference type="AlphaFoldDB" id="A0A8H3VLZ1"/>
<accession>A0A8H3VLZ1</accession>
<gene>
    <name evidence="3" type="ORF">EG327_001513</name>
    <name evidence="2" type="ORF">EG328_012038</name>
</gene>
<comment type="caution">
    <text evidence="3">The sequence shown here is derived from an EMBL/GenBank/DDBJ whole genome shotgun (WGS) entry which is preliminary data.</text>
</comment>
<protein>
    <submittedName>
        <fullName evidence="3">Uncharacterized protein</fullName>
    </submittedName>
</protein>
<dbReference type="EMBL" id="WNWR01000140">
    <property type="protein sequence ID" value="KAE9990375.1"/>
    <property type="molecule type" value="Genomic_DNA"/>
</dbReference>
<sequence>MPYLLSHRQKTALHIIQLLLVHVAIGFSVPRMFMKNQPRTRANTIAMGMGAKSIMLIFYQILTENVQMFKRWASLKANMIINCLEVIFWAAVVFLVMQANLSRCTGISCTLSWVVVGVSILIVIIQIPCAIFSVLEFRESRKPSALSGVGGVGVGVGVGGYESGVGVRQGDEEMVQKSGRARERGY</sequence>
<feature type="transmembrane region" description="Helical" evidence="1">
    <location>
        <begin position="12"/>
        <end position="33"/>
    </location>
</feature>
<organism evidence="3 5">
    <name type="scientific">Venturia inaequalis</name>
    <name type="common">Apple scab fungus</name>
    <dbReference type="NCBI Taxonomy" id="5025"/>
    <lineage>
        <taxon>Eukaryota</taxon>
        <taxon>Fungi</taxon>
        <taxon>Dikarya</taxon>
        <taxon>Ascomycota</taxon>
        <taxon>Pezizomycotina</taxon>
        <taxon>Dothideomycetes</taxon>
        <taxon>Pleosporomycetidae</taxon>
        <taxon>Venturiales</taxon>
        <taxon>Venturiaceae</taxon>
        <taxon>Venturia</taxon>
    </lineage>
</organism>
<feature type="transmembrane region" description="Helical" evidence="1">
    <location>
        <begin position="113"/>
        <end position="135"/>
    </location>
</feature>
<evidence type="ECO:0000256" key="1">
    <source>
        <dbReference type="SAM" id="Phobius"/>
    </source>
</evidence>
<evidence type="ECO:0000313" key="3">
    <source>
        <dbReference type="EMBL" id="KAE9990375.1"/>
    </source>
</evidence>
<keyword evidence="1" id="KW-1133">Transmembrane helix</keyword>
<dbReference type="Proteomes" id="UP000447873">
    <property type="component" value="Unassembled WGS sequence"/>
</dbReference>